<sequence>YTSLAYSGPPVVNKLNRQLVSLMK</sequence>
<dbReference type="Proteomes" id="UP000663866">
    <property type="component" value="Unassembled WGS sequence"/>
</dbReference>
<protein>
    <submittedName>
        <fullName evidence="1">Uncharacterized protein</fullName>
    </submittedName>
</protein>
<dbReference type="AlphaFoldDB" id="A0A820TS93"/>
<comment type="caution">
    <text evidence="1">The sequence shown here is derived from an EMBL/GenBank/DDBJ whole genome shotgun (WGS) entry which is preliminary data.</text>
</comment>
<organism evidence="1 2">
    <name type="scientific">Rotaria magnacalcarata</name>
    <dbReference type="NCBI Taxonomy" id="392030"/>
    <lineage>
        <taxon>Eukaryota</taxon>
        <taxon>Metazoa</taxon>
        <taxon>Spiralia</taxon>
        <taxon>Gnathifera</taxon>
        <taxon>Rotifera</taxon>
        <taxon>Eurotatoria</taxon>
        <taxon>Bdelloidea</taxon>
        <taxon>Philodinida</taxon>
        <taxon>Philodinidae</taxon>
        <taxon>Rotaria</taxon>
    </lineage>
</organism>
<gene>
    <name evidence="1" type="ORF">OVN521_LOCUS39108</name>
</gene>
<dbReference type="EMBL" id="CAJOBG010049286">
    <property type="protein sequence ID" value="CAF4472496.1"/>
    <property type="molecule type" value="Genomic_DNA"/>
</dbReference>
<name>A0A820TS93_9BILA</name>
<evidence type="ECO:0000313" key="2">
    <source>
        <dbReference type="Proteomes" id="UP000663866"/>
    </source>
</evidence>
<keyword evidence="2" id="KW-1185">Reference proteome</keyword>
<evidence type="ECO:0000313" key="1">
    <source>
        <dbReference type="EMBL" id="CAF4472496.1"/>
    </source>
</evidence>
<proteinExistence type="predicted"/>
<feature type="non-terminal residue" evidence="1">
    <location>
        <position position="1"/>
    </location>
</feature>
<accession>A0A820TS93</accession>
<reference evidence="1" key="1">
    <citation type="submission" date="2021-02" db="EMBL/GenBank/DDBJ databases">
        <authorList>
            <person name="Nowell W R."/>
        </authorList>
    </citation>
    <scope>NUCLEOTIDE SEQUENCE</scope>
</reference>